<keyword evidence="12" id="KW-1185">Reference proteome</keyword>
<evidence type="ECO:0000313" key="11">
    <source>
        <dbReference type="EMBL" id="PIK62573.1"/>
    </source>
</evidence>
<dbReference type="Proteomes" id="UP000230750">
    <property type="component" value="Unassembled WGS sequence"/>
</dbReference>
<keyword evidence="9" id="KW-0325">Glycoprotein</keyword>
<protein>
    <submittedName>
        <fullName evidence="11">Putative galactosylceramide sulfotransferase-like</fullName>
    </submittedName>
</protein>
<accession>A0A2G8LQP4</accession>
<evidence type="ECO:0000256" key="6">
    <source>
        <dbReference type="ARBA" id="ARBA00022989"/>
    </source>
</evidence>
<evidence type="ECO:0000256" key="1">
    <source>
        <dbReference type="ARBA" id="ARBA00004323"/>
    </source>
</evidence>
<evidence type="ECO:0000256" key="7">
    <source>
        <dbReference type="ARBA" id="ARBA00023034"/>
    </source>
</evidence>
<keyword evidence="8" id="KW-0472">Membrane</keyword>
<keyword evidence="4" id="KW-0812">Transmembrane</keyword>
<evidence type="ECO:0000256" key="10">
    <source>
        <dbReference type="SAM" id="MobiDB-lite"/>
    </source>
</evidence>
<evidence type="ECO:0000256" key="2">
    <source>
        <dbReference type="ARBA" id="ARBA00008124"/>
    </source>
</evidence>
<dbReference type="PANTHER" id="PTHR14647:SF86">
    <property type="entry name" value="GALACTOSE-3-O-SULFOTRANSFERASE"/>
    <property type="match status" value="1"/>
</dbReference>
<reference evidence="11 12" key="1">
    <citation type="journal article" date="2017" name="PLoS Biol.">
        <title>The sea cucumber genome provides insights into morphological evolution and visceral regeneration.</title>
        <authorList>
            <person name="Zhang X."/>
            <person name="Sun L."/>
            <person name="Yuan J."/>
            <person name="Sun Y."/>
            <person name="Gao Y."/>
            <person name="Zhang L."/>
            <person name="Li S."/>
            <person name="Dai H."/>
            <person name="Hamel J.F."/>
            <person name="Liu C."/>
            <person name="Yu Y."/>
            <person name="Liu S."/>
            <person name="Lin W."/>
            <person name="Guo K."/>
            <person name="Jin S."/>
            <person name="Xu P."/>
            <person name="Storey K.B."/>
            <person name="Huan P."/>
            <person name="Zhang T."/>
            <person name="Zhou Y."/>
            <person name="Zhang J."/>
            <person name="Lin C."/>
            <person name="Li X."/>
            <person name="Xing L."/>
            <person name="Huo D."/>
            <person name="Sun M."/>
            <person name="Wang L."/>
            <person name="Mercier A."/>
            <person name="Li F."/>
            <person name="Yang H."/>
            <person name="Xiang J."/>
        </authorList>
    </citation>
    <scope>NUCLEOTIDE SEQUENCE [LARGE SCALE GENOMIC DNA]</scope>
    <source>
        <strain evidence="11">Shaxun</strain>
        <tissue evidence="11">Muscle</tissue>
    </source>
</reference>
<evidence type="ECO:0000313" key="12">
    <source>
        <dbReference type="Proteomes" id="UP000230750"/>
    </source>
</evidence>
<evidence type="ECO:0000256" key="4">
    <source>
        <dbReference type="ARBA" id="ARBA00022692"/>
    </source>
</evidence>
<dbReference type="Pfam" id="PF06990">
    <property type="entry name" value="Gal-3-0_sulfotr"/>
    <property type="match status" value="1"/>
</dbReference>
<evidence type="ECO:0000256" key="3">
    <source>
        <dbReference type="ARBA" id="ARBA00022679"/>
    </source>
</evidence>
<dbReference type="STRING" id="307972.A0A2G8LQP4"/>
<evidence type="ECO:0000256" key="5">
    <source>
        <dbReference type="ARBA" id="ARBA00022968"/>
    </source>
</evidence>
<dbReference type="AlphaFoldDB" id="A0A2G8LQP4"/>
<dbReference type="OrthoDB" id="514299at2759"/>
<name>A0A2G8LQP4_STIJA</name>
<keyword evidence="5" id="KW-0735">Signal-anchor</keyword>
<keyword evidence="6" id="KW-1133">Transmembrane helix</keyword>
<proteinExistence type="inferred from homology"/>
<feature type="region of interest" description="Disordered" evidence="10">
    <location>
        <begin position="242"/>
        <end position="326"/>
    </location>
</feature>
<gene>
    <name evidence="11" type="ORF">BSL78_00469</name>
</gene>
<evidence type="ECO:0000256" key="8">
    <source>
        <dbReference type="ARBA" id="ARBA00023136"/>
    </source>
</evidence>
<dbReference type="GO" id="GO:0001733">
    <property type="term" value="F:galactosylceramide sulfotransferase activity"/>
    <property type="evidence" value="ECO:0007669"/>
    <property type="project" value="InterPro"/>
</dbReference>
<dbReference type="PANTHER" id="PTHR14647">
    <property type="entry name" value="GALACTOSE-3-O-SULFOTRANSFERASE"/>
    <property type="match status" value="1"/>
</dbReference>
<dbReference type="InterPro" id="IPR027417">
    <property type="entry name" value="P-loop_NTPase"/>
</dbReference>
<feature type="compositionally biased region" description="Basic and acidic residues" evidence="10">
    <location>
        <begin position="242"/>
        <end position="252"/>
    </location>
</feature>
<sequence>MENGTKWLSVMRNPVKQFESLYTYYGWHNNFHVGLHDFLKYPVNYFAPFHTSTGRVSSRNPMCYDNGLDARFLEAGNPAVERFISLLDSQLDLVLIADYFDESLVLLKDILCWSLEDVAYMVSNSRIKESIVELTPNEEQAIKEWNWADQLLYQHFNRTLHEKIDAFGRDKMAEEVGKLQRLKESLKADCVREKLTSGDKRVWYPQGVKVNSFIANPDARDPYLCSQLCRPELEYLDKMRRIMDPGDGRDRSNQQAVSSSKDNKSNNVQTPNKEESLAAVVIPKTVDSGIKSTDRGNETRSQIVLEGKERGVNGVSEGGAGLPKAM</sequence>
<dbReference type="EMBL" id="MRZV01000009">
    <property type="protein sequence ID" value="PIK62573.1"/>
    <property type="molecule type" value="Genomic_DNA"/>
</dbReference>
<dbReference type="GO" id="GO:0009247">
    <property type="term" value="P:glycolipid biosynthetic process"/>
    <property type="evidence" value="ECO:0007669"/>
    <property type="project" value="InterPro"/>
</dbReference>
<feature type="compositionally biased region" description="Gly residues" evidence="10">
    <location>
        <begin position="316"/>
        <end position="326"/>
    </location>
</feature>
<comment type="caution">
    <text evidence="11">The sequence shown here is derived from an EMBL/GenBank/DDBJ whole genome shotgun (WGS) entry which is preliminary data.</text>
</comment>
<comment type="similarity">
    <text evidence="2">Belongs to the galactose-3-O-sulfotransferase family.</text>
</comment>
<dbReference type="InterPro" id="IPR009729">
    <property type="entry name" value="Gal-3-0_sulfotransfrase"/>
</dbReference>
<keyword evidence="7" id="KW-0333">Golgi apparatus</keyword>
<comment type="subcellular location">
    <subcellularLocation>
        <location evidence="1">Golgi apparatus membrane</location>
        <topology evidence="1">Single-pass type II membrane protein</topology>
    </subcellularLocation>
</comment>
<organism evidence="11 12">
    <name type="scientific">Stichopus japonicus</name>
    <name type="common">Sea cucumber</name>
    <dbReference type="NCBI Taxonomy" id="307972"/>
    <lineage>
        <taxon>Eukaryota</taxon>
        <taxon>Metazoa</taxon>
        <taxon>Echinodermata</taxon>
        <taxon>Eleutherozoa</taxon>
        <taxon>Echinozoa</taxon>
        <taxon>Holothuroidea</taxon>
        <taxon>Aspidochirotacea</taxon>
        <taxon>Aspidochirotida</taxon>
        <taxon>Stichopodidae</taxon>
        <taxon>Apostichopus</taxon>
    </lineage>
</organism>
<dbReference type="GO" id="GO:0000139">
    <property type="term" value="C:Golgi membrane"/>
    <property type="evidence" value="ECO:0007669"/>
    <property type="project" value="UniProtKB-SubCell"/>
</dbReference>
<keyword evidence="3 11" id="KW-0808">Transferase</keyword>
<evidence type="ECO:0000256" key="9">
    <source>
        <dbReference type="ARBA" id="ARBA00023180"/>
    </source>
</evidence>
<dbReference type="Gene3D" id="3.40.50.300">
    <property type="entry name" value="P-loop containing nucleotide triphosphate hydrolases"/>
    <property type="match status" value="1"/>
</dbReference>